<evidence type="ECO:0000313" key="6">
    <source>
        <dbReference type="Proteomes" id="UP000230802"/>
    </source>
</evidence>
<keyword evidence="3" id="KW-0812">Transmembrane</keyword>
<dbReference type="InterPro" id="IPR004821">
    <property type="entry name" value="Cyt_trans-like"/>
</dbReference>
<feature type="transmembrane region" description="Helical" evidence="3">
    <location>
        <begin position="25"/>
        <end position="46"/>
    </location>
</feature>
<evidence type="ECO:0000256" key="3">
    <source>
        <dbReference type="SAM" id="Phobius"/>
    </source>
</evidence>
<keyword evidence="3" id="KW-0472">Membrane</keyword>
<dbReference type="InterPro" id="IPR050385">
    <property type="entry name" value="Archaeal_FAD_synthase"/>
</dbReference>
<name>A0A2H0C3C1_9BACT</name>
<keyword evidence="2" id="KW-0548">Nucleotidyltransferase</keyword>
<evidence type="ECO:0000256" key="1">
    <source>
        <dbReference type="ARBA" id="ARBA00022679"/>
    </source>
</evidence>
<accession>A0A2H0C3C1</accession>
<protein>
    <recommendedName>
        <fullName evidence="4">Cytidyltransferase-like domain-containing protein</fullName>
    </recommendedName>
</protein>
<dbReference type="PANTHER" id="PTHR43793">
    <property type="entry name" value="FAD SYNTHASE"/>
    <property type="match status" value="1"/>
</dbReference>
<comment type="caution">
    <text evidence="5">The sequence shown here is derived from an EMBL/GenBank/DDBJ whole genome shotgun (WGS) entry which is preliminary data.</text>
</comment>
<keyword evidence="1" id="KW-0808">Transferase</keyword>
<dbReference type="SUPFAM" id="SSF52374">
    <property type="entry name" value="Nucleotidylyl transferase"/>
    <property type="match status" value="1"/>
</dbReference>
<feature type="domain" description="Cytidyltransferase-like" evidence="4">
    <location>
        <begin position="79"/>
        <end position="178"/>
    </location>
</feature>
<sequence length="234" mass="26883">MFGQFVKCTLQIVLFLSYPSLKLKYILYKFLVIVMIRIINGTILFVMTDTIMKSIQDKIVDYYNKKDMAIFPLPRKSVLVGGCFDVFHFGHWKFLTAAKKQGNNLIIALESDRFIKRVKKRNPIHNQKQRALILASLFLVDKVVCLPDFKDEQEYFDLVLKTKPHIVAVTKGDNKLINKKRQAEIIGAKVVVVMENIKRLSSYSIININLNNNVIVNNPVNIRRPIGNGITTLT</sequence>
<dbReference type="Gene3D" id="3.40.50.620">
    <property type="entry name" value="HUPs"/>
    <property type="match status" value="1"/>
</dbReference>
<keyword evidence="3" id="KW-1133">Transmembrane helix</keyword>
<dbReference type="NCBIfam" id="TIGR00125">
    <property type="entry name" value="cyt_tran_rel"/>
    <property type="match status" value="1"/>
</dbReference>
<dbReference type="PANTHER" id="PTHR43793:SF1">
    <property type="entry name" value="FAD SYNTHASE"/>
    <property type="match status" value="1"/>
</dbReference>
<dbReference type="Pfam" id="PF01467">
    <property type="entry name" value="CTP_transf_like"/>
    <property type="match status" value="1"/>
</dbReference>
<dbReference type="Proteomes" id="UP000230802">
    <property type="component" value="Unassembled WGS sequence"/>
</dbReference>
<evidence type="ECO:0000256" key="2">
    <source>
        <dbReference type="ARBA" id="ARBA00022695"/>
    </source>
</evidence>
<dbReference type="EMBL" id="PCTD01000118">
    <property type="protein sequence ID" value="PIP64407.1"/>
    <property type="molecule type" value="Genomic_DNA"/>
</dbReference>
<reference evidence="5 6" key="1">
    <citation type="submission" date="2017-09" db="EMBL/GenBank/DDBJ databases">
        <title>Depth-based differentiation of microbial function through sediment-hosted aquifers and enrichment of novel symbionts in the deep terrestrial subsurface.</title>
        <authorList>
            <person name="Probst A.J."/>
            <person name="Ladd B."/>
            <person name="Jarett J.K."/>
            <person name="Geller-Mcgrath D.E."/>
            <person name="Sieber C.M."/>
            <person name="Emerson J.B."/>
            <person name="Anantharaman K."/>
            <person name="Thomas B.C."/>
            <person name="Malmstrom R."/>
            <person name="Stieglmeier M."/>
            <person name="Klingl A."/>
            <person name="Woyke T."/>
            <person name="Ryan C.M."/>
            <person name="Banfield J.F."/>
        </authorList>
    </citation>
    <scope>NUCLEOTIDE SEQUENCE [LARGE SCALE GENOMIC DNA]</scope>
    <source>
        <strain evidence="5">CG22_combo_CG10-13_8_21_14_all_33_16</strain>
    </source>
</reference>
<dbReference type="GO" id="GO:0016779">
    <property type="term" value="F:nucleotidyltransferase activity"/>
    <property type="evidence" value="ECO:0007669"/>
    <property type="project" value="UniProtKB-KW"/>
</dbReference>
<evidence type="ECO:0000259" key="4">
    <source>
        <dbReference type="Pfam" id="PF01467"/>
    </source>
</evidence>
<dbReference type="InterPro" id="IPR014729">
    <property type="entry name" value="Rossmann-like_a/b/a_fold"/>
</dbReference>
<evidence type="ECO:0000313" key="5">
    <source>
        <dbReference type="EMBL" id="PIP64407.1"/>
    </source>
</evidence>
<gene>
    <name evidence="5" type="ORF">COW96_02720</name>
</gene>
<proteinExistence type="predicted"/>
<dbReference type="AlphaFoldDB" id="A0A2H0C3C1"/>
<organism evidence="5 6">
    <name type="scientific">Candidatus Roizmanbacteria bacterium CG22_combo_CG10-13_8_21_14_all_33_16</name>
    <dbReference type="NCBI Taxonomy" id="1974859"/>
    <lineage>
        <taxon>Bacteria</taxon>
        <taxon>Candidatus Roizmaniibacteriota</taxon>
    </lineage>
</organism>